<evidence type="ECO:0000256" key="1">
    <source>
        <dbReference type="SAM" id="MobiDB-lite"/>
    </source>
</evidence>
<gene>
    <name evidence="3" type="ORF">AT15_04470</name>
</gene>
<evidence type="ECO:0000256" key="2">
    <source>
        <dbReference type="SAM" id="Phobius"/>
    </source>
</evidence>
<comment type="caution">
    <text evidence="3">The sequence shown here is derived from an EMBL/GenBank/DDBJ whole genome shotgun (WGS) entry which is preliminary data.</text>
</comment>
<feature type="transmembrane region" description="Helical" evidence="2">
    <location>
        <begin position="12"/>
        <end position="37"/>
    </location>
</feature>
<feature type="transmembrane region" description="Helical" evidence="2">
    <location>
        <begin position="49"/>
        <end position="71"/>
    </location>
</feature>
<dbReference type="STRING" id="1453497.AT15_04470"/>
<keyword evidence="2" id="KW-1133">Transmembrane helix</keyword>
<evidence type="ECO:0008006" key="5">
    <source>
        <dbReference type="Google" id="ProtNLM"/>
    </source>
</evidence>
<protein>
    <recommendedName>
        <fullName evidence="5">ATPase F0F1</fullName>
    </recommendedName>
</protein>
<proteinExistence type="predicted"/>
<dbReference type="EMBL" id="JFHK01000022">
    <property type="protein sequence ID" value="OAA28460.1"/>
    <property type="molecule type" value="Genomic_DNA"/>
</dbReference>
<accession>A0A176JXN1</accession>
<evidence type="ECO:0000313" key="4">
    <source>
        <dbReference type="Proteomes" id="UP000077339"/>
    </source>
</evidence>
<dbReference type="Proteomes" id="UP000077339">
    <property type="component" value="Unassembled WGS sequence"/>
</dbReference>
<keyword evidence="2" id="KW-0812">Transmembrane</keyword>
<keyword evidence="2" id="KW-0472">Membrane</keyword>
<dbReference type="PATRIC" id="fig|1453497.3.peg.889"/>
<feature type="compositionally biased region" description="Polar residues" evidence="1">
    <location>
        <begin position="88"/>
        <end position="97"/>
    </location>
</feature>
<organism evidence="3 4">
    <name type="scientific">Kosmotoga arenicorallina S304</name>
    <dbReference type="NCBI Taxonomy" id="1453497"/>
    <lineage>
        <taxon>Bacteria</taxon>
        <taxon>Thermotogati</taxon>
        <taxon>Thermotogota</taxon>
        <taxon>Thermotogae</taxon>
        <taxon>Kosmotogales</taxon>
        <taxon>Kosmotogaceae</taxon>
        <taxon>Kosmotoga</taxon>
    </lineage>
</organism>
<feature type="region of interest" description="Disordered" evidence="1">
    <location>
        <begin position="78"/>
        <end position="97"/>
    </location>
</feature>
<dbReference type="InterPro" id="IPR032820">
    <property type="entry name" value="ATPase_put"/>
</dbReference>
<sequence>MKMKKKLINFKELGMLNIVFQFGIVVLSNVFVGGLIGYLLMKYANMGKFWLILFLMLGIFSGLYQGIKYLLKEAEKYERSNKDGDKGNNGTDNSGTR</sequence>
<keyword evidence="4" id="KW-1185">Reference proteome</keyword>
<evidence type="ECO:0000313" key="3">
    <source>
        <dbReference type="EMBL" id="OAA28460.1"/>
    </source>
</evidence>
<dbReference type="AlphaFoldDB" id="A0A176JXN1"/>
<reference evidence="3 4" key="1">
    <citation type="submission" date="2014-02" db="EMBL/GenBank/DDBJ databases">
        <title>Kosmotoga genome sequencing.</title>
        <authorList>
            <person name="Pollo S.M."/>
            <person name="Charchuk R."/>
            <person name="Nesbo C.L."/>
        </authorList>
    </citation>
    <scope>NUCLEOTIDE SEQUENCE [LARGE SCALE GENOMIC DNA]</scope>
    <source>
        <strain evidence="3 4">S304</strain>
    </source>
</reference>
<name>A0A176JXN1_9BACT</name>
<dbReference type="Pfam" id="PF09527">
    <property type="entry name" value="ATPase_gene1"/>
    <property type="match status" value="1"/>
</dbReference>